<organism evidence="2">
    <name type="scientific">Candidatus Methanogaster sp. ANME-2c ERB4</name>
    <dbReference type="NCBI Taxonomy" id="2759911"/>
    <lineage>
        <taxon>Archaea</taxon>
        <taxon>Methanobacteriati</taxon>
        <taxon>Methanobacteriota</taxon>
        <taxon>Stenosarchaea group</taxon>
        <taxon>Methanomicrobia</taxon>
        <taxon>Methanosarcinales</taxon>
        <taxon>ANME-2 cluster</taxon>
        <taxon>Candidatus Methanogasteraceae</taxon>
        <taxon>Candidatus Methanogaster</taxon>
    </lineage>
</organism>
<proteinExistence type="predicted"/>
<feature type="domain" description="DUF4062" evidence="1">
    <location>
        <begin position="8"/>
        <end position="94"/>
    </location>
</feature>
<dbReference type="PANTHER" id="PTHR30595:SF6">
    <property type="entry name" value="SCHLAFEN ALBA-2 DOMAIN-CONTAINING PROTEIN"/>
    <property type="match status" value="1"/>
</dbReference>
<evidence type="ECO:0000313" key="3">
    <source>
        <dbReference type="EMBL" id="QNO44825.1"/>
    </source>
</evidence>
<dbReference type="EMBL" id="MT631020">
    <property type="protein sequence ID" value="QNO44825.1"/>
    <property type="molecule type" value="Genomic_DNA"/>
</dbReference>
<dbReference type="Gene3D" id="3.30.565.60">
    <property type="match status" value="1"/>
</dbReference>
<dbReference type="EMBL" id="MT630904">
    <property type="protein sequence ID" value="QNO44080.1"/>
    <property type="molecule type" value="Genomic_DNA"/>
</dbReference>
<name>A0A7G9Y7U6_9EURY</name>
<gene>
    <name evidence="3" type="ORF">PKNMIGIB_00007</name>
    <name evidence="2" type="ORF">PNOGMPBD_00003</name>
</gene>
<dbReference type="InterPro" id="IPR025139">
    <property type="entry name" value="DUF4062"/>
</dbReference>
<sequence length="319" mass="36220">MGNMRPIRIFISSVQKELAEERRVIRDYVRRDALLHQFFDVFLFEDLPASDRRTDDVYLEEVGHCSIYMGLLGNEYGSTDSTGLSPTEREFDHATACGKTRLIFVKSTEDGGRDPKMMALIHKADGQLIRRRFTDVAELTTALYASLVEYLERQGMIRTLPYEERWCDDASLTDIDDRSVAVFVSRARSERQFALTQGTPIPDVLTHLHLLTDGKVSNAAILLFGRNPQRFMPHAEIRCMHFHGTEIRRPAPFYRIFKGNLLEQIDQAVDFVLSKVNRSVGTRAEGPQAPVRYEVPEDVIAEAIVNAVAHRDYASAAVV</sequence>
<evidence type="ECO:0000313" key="2">
    <source>
        <dbReference type="EMBL" id="QNO44080.1"/>
    </source>
</evidence>
<evidence type="ECO:0000259" key="1">
    <source>
        <dbReference type="Pfam" id="PF13271"/>
    </source>
</evidence>
<accession>A0A7G9Y7U6</accession>
<reference evidence="2" key="1">
    <citation type="submission" date="2020-06" db="EMBL/GenBank/DDBJ databases">
        <title>Unique genomic features of the anaerobic methanotrophic archaea.</title>
        <authorList>
            <person name="Chadwick G.L."/>
            <person name="Skennerton C.T."/>
            <person name="Laso-Perez R."/>
            <person name="Leu A.O."/>
            <person name="Speth D.R."/>
            <person name="Yu H."/>
            <person name="Morgan-Lang C."/>
            <person name="Hatzenpichler R."/>
            <person name="Goudeau D."/>
            <person name="Malmstrom R."/>
            <person name="Brazelton W.J."/>
            <person name="Woyke T."/>
            <person name="Hallam S.J."/>
            <person name="Tyson G.W."/>
            <person name="Wegener G."/>
            <person name="Boetius A."/>
            <person name="Orphan V."/>
        </authorList>
    </citation>
    <scope>NUCLEOTIDE SEQUENCE</scope>
</reference>
<protein>
    <recommendedName>
        <fullName evidence="1">DUF4062 domain-containing protein</fullName>
    </recommendedName>
</protein>
<dbReference type="Pfam" id="PF13271">
    <property type="entry name" value="DUF4062"/>
    <property type="match status" value="1"/>
</dbReference>
<dbReference type="InterPro" id="IPR038475">
    <property type="entry name" value="RecG_C_sf"/>
</dbReference>
<dbReference type="AlphaFoldDB" id="A0A7G9Y7U6"/>
<dbReference type="PANTHER" id="PTHR30595">
    <property type="entry name" value="GLPR-RELATED TRANSCRIPTIONAL REPRESSOR"/>
    <property type="match status" value="1"/>
</dbReference>